<dbReference type="Proteomes" id="UP000029533">
    <property type="component" value="Unassembled WGS sequence"/>
</dbReference>
<proteinExistence type="predicted"/>
<evidence type="ECO:0008006" key="3">
    <source>
        <dbReference type="Google" id="ProtNLM"/>
    </source>
</evidence>
<gene>
    <name evidence="1" type="ORF">HMPREF2132_02835</name>
</gene>
<organism evidence="1 2">
    <name type="scientific">Prevotella histicola JCM 15637 = DNF00424</name>
    <dbReference type="NCBI Taxonomy" id="1236504"/>
    <lineage>
        <taxon>Bacteria</taxon>
        <taxon>Pseudomonadati</taxon>
        <taxon>Bacteroidota</taxon>
        <taxon>Bacteroidia</taxon>
        <taxon>Bacteroidales</taxon>
        <taxon>Prevotellaceae</taxon>
        <taxon>Prevotella</taxon>
    </lineage>
</organism>
<reference evidence="1 2" key="1">
    <citation type="submission" date="2014-07" db="EMBL/GenBank/DDBJ databases">
        <authorList>
            <person name="McCorrison J."/>
            <person name="Sanka R."/>
            <person name="Torralba M."/>
            <person name="Gillis M."/>
            <person name="Haft D.H."/>
            <person name="Methe B."/>
            <person name="Sutton G."/>
            <person name="Nelson K.E."/>
        </authorList>
    </citation>
    <scope>NUCLEOTIDE SEQUENCE [LARGE SCALE GENOMIC DNA]</scope>
    <source>
        <strain evidence="1 2">DNF00424</strain>
    </source>
</reference>
<name>A0AAW3FGP2_9BACT</name>
<comment type="caution">
    <text evidence="1">The sequence shown here is derived from an EMBL/GenBank/DDBJ whole genome shotgun (WGS) entry which is preliminary data.</text>
</comment>
<protein>
    <recommendedName>
        <fullName evidence="3">Thioredoxin-like fold domain-containing protein</fullName>
    </recommendedName>
</protein>
<accession>A0AAW3FGP2</accession>
<dbReference type="AlphaFoldDB" id="A0AAW3FGP2"/>
<evidence type="ECO:0000313" key="2">
    <source>
        <dbReference type="Proteomes" id="UP000029533"/>
    </source>
</evidence>
<evidence type="ECO:0000313" key="1">
    <source>
        <dbReference type="EMBL" id="KGF29068.1"/>
    </source>
</evidence>
<dbReference type="RefSeq" id="WP_036868949.1">
    <property type="nucleotide sequence ID" value="NZ_JRNJ01000035.1"/>
</dbReference>
<sequence>MTLIAYILRLLKVPFTNKNLRGFFWTHPDRDNLLGYARILSYYGIKINAKIIDSLDSIDKQELPYLYFGREKFIKHYCKKDKSKDSTKKYIILSHYKWFKNDHIGKTPTYILNGEKIPSGITILDIINAS</sequence>
<dbReference type="EMBL" id="JRNJ01000035">
    <property type="protein sequence ID" value="KGF29068.1"/>
    <property type="molecule type" value="Genomic_DNA"/>
</dbReference>